<proteinExistence type="predicted"/>
<name>A0AAN6G4C5_9BASI</name>
<evidence type="ECO:0000313" key="3">
    <source>
        <dbReference type="Proteomes" id="UP001176521"/>
    </source>
</evidence>
<dbReference type="AlphaFoldDB" id="A0AAN6G4C5"/>
<comment type="caution">
    <text evidence="2">The sequence shown here is derived from an EMBL/GenBank/DDBJ whole genome shotgun (WGS) entry which is preliminary data.</text>
</comment>
<keyword evidence="3" id="KW-1185">Reference proteome</keyword>
<dbReference type="EMBL" id="JAPDMQ010001658">
    <property type="protein sequence ID" value="KAK0517738.1"/>
    <property type="molecule type" value="Genomic_DNA"/>
</dbReference>
<evidence type="ECO:0000256" key="1">
    <source>
        <dbReference type="SAM" id="MobiDB-lite"/>
    </source>
</evidence>
<protein>
    <submittedName>
        <fullName evidence="2">Uncharacterized protein</fullName>
    </submittedName>
</protein>
<feature type="compositionally biased region" description="Basic and acidic residues" evidence="1">
    <location>
        <begin position="164"/>
        <end position="184"/>
    </location>
</feature>
<feature type="compositionally biased region" description="Basic and acidic residues" evidence="1">
    <location>
        <begin position="125"/>
        <end position="136"/>
    </location>
</feature>
<dbReference type="Proteomes" id="UP001176521">
    <property type="component" value="Unassembled WGS sequence"/>
</dbReference>
<reference evidence="2" key="1">
    <citation type="journal article" date="2023" name="PhytoFront">
        <title>Draft Genome Resources of Seven Strains of Tilletia horrida, Causal Agent of Kernel Smut of Rice.</title>
        <authorList>
            <person name="Khanal S."/>
            <person name="Antony Babu S."/>
            <person name="Zhou X.G."/>
        </authorList>
    </citation>
    <scope>NUCLEOTIDE SEQUENCE</scope>
    <source>
        <strain evidence="2">TX3</strain>
    </source>
</reference>
<feature type="region of interest" description="Disordered" evidence="1">
    <location>
        <begin position="58"/>
        <end position="199"/>
    </location>
</feature>
<feature type="non-terminal residue" evidence="2">
    <location>
        <position position="207"/>
    </location>
</feature>
<feature type="compositionally biased region" description="Acidic residues" evidence="1">
    <location>
        <begin position="100"/>
        <end position="119"/>
    </location>
</feature>
<evidence type="ECO:0000313" key="2">
    <source>
        <dbReference type="EMBL" id="KAK0517738.1"/>
    </source>
</evidence>
<gene>
    <name evidence="2" type="ORF">OC842_008020</name>
</gene>
<accession>A0AAN6G4C5</accession>
<organism evidence="2 3">
    <name type="scientific">Tilletia horrida</name>
    <dbReference type="NCBI Taxonomy" id="155126"/>
    <lineage>
        <taxon>Eukaryota</taxon>
        <taxon>Fungi</taxon>
        <taxon>Dikarya</taxon>
        <taxon>Basidiomycota</taxon>
        <taxon>Ustilaginomycotina</taxon>
        <taxon>Exobasidiomycetes</taxon>
        <taxon>Tilletiales</taxon>
        <taxon>Tilletiaceae</taxon>
        <taxon>Tilletia</taxon>
    </lineage>
</organism>
<sequence length="207" mass="22364">MYVGKAGDETWAVRCTVCTDTSFEIAHRDGFDQVKNHLSGEAHVGALRELKELLNTIAGDDHNNDNDDVDGVDGIMKGKSRTRERTGRTQRAGGDITASSDEEDNDDDEEGGEQEEEDQGGSRTLSDHGTDTEMAVREMVGTFTGGDLHIDQVTGRGGRGTKRPSAEGDNGTKRPRSAAEEDTARASQSSSDELSEDWSAAFRIVLD</sequence>